<name>A0A8H3Z5B5_VENIN</name>
<feature type="region of interest" description="Disordered" evidence="1">
    <location>
        <begin position="1"/>
        <end position="32"/>
    </location>
</feature>
<reference evidence="2 3" key="1">
    <citation type="submission" date="2018-12" db="EMBL/GenBank/DDBJ databases">
        <title>Venturia inaequalis Genome Resource.</title>
        <authorList>
            <person name="Lichtner F.J."/>
        </authorList>
    </citation>
    <scope>NUCLEOTIDE SEQUENCE [LARGE SCALE GENOMIC DNA]</scope>
    <source>
        <strain evidence="2 3">120213</strain>
    </source>
</reference>
<accession>A0A8H3Z5B5</accession>
<proteinExistence type="predicted"/>
<sequence length="279" mass="31044">MTPHSSSVQAQAQPSATEENQADEPRPTTSQDQATAEFYLHLSELKNLTANPSWSTNPQILLDMKAKLVEVNESFDELCWLSRREIVKGEIEAYLPQLDGFIHDHALGIRPSQIVSRILTEGDTQAGGDDEVDWHTQHDRDLIFKTWDEMQPLLKSLESGWLKYLPRANSPTRLTKPPTASEVTFTHPEGLAVAMRNGCWLEYKGDLYKASLSHFLDGHGGIEEAKRDVRKAKAVLAECEGGVRKGDSRAVVDVLFGAEKKFLSETGGFLREEGGGSPW</sequence>
<evidence type="ECO:0000313" key="2">
    <source>
        <dbReference type="EMBL" id="KAE9983753.1"/>
    </source>
</evidence>
<dbReference type="OrthoDB" id="10341152at2759"/>
<comment type="caution">
    <text evidence="2">The sequence shown here is derived from an EMBL/GenBank/DDBJ whole genome shotgun (WGS) entry which is preliminary data.</text>
</comment>
<feature type="compositionally biased region" description="Low complexity" evidence="1">
    <location>
        <begin position="1"/>
        <end position="16"/>
    </location>
</feature>
<protein>
    <submittedName>
        <fullName evidence="2">Uncharacterized protein</fullName>
    </submittedName>
</protein>
<dbReference type="Proteomes" id="UP000447873">
    <property type="component" value="Unassembled WGS sequence"/>
</dbReference>
<dbReference type="AlphaFoldDB" id="A0A8H3Z5B5"/>
<dbReference type="EMBL" id="WNWS01000058">
    <property type="protein sequence ID" value="KAE9983753.1"/>
    <property type="molecule type" value="Genomic_DNA"/>
</dbReference>
<gene>
    <name evidence="2" type="ORF">EG328_009553</name>
</gene>
<evidence type="ECO:0000256" key="1">
    <source>
        <dbReference type="SAM" id="MobiDB-lite"/>
    </source>
</evidence>
<organism evidence="2 3">
    <name type="scientific">Venturia inaequalis</name>
    <name type="common">Apple scab fungus</name>
    <dbReference type="NCBI Taxonomy" id="5025"/>
    <lineage>
        <taxon>Eukaryota</taxon>
        <taxon>Fungi</taxon>
        <taxon>Dikarya</taxon>
        <taxon>Ascomycota</taxon>
        <taxon>Pezizomycotina</taxon>
        <taxon>Dothideomycetes</taxon>
        <taxon>Pleosporomycetidae</taxon>
        <taxon>Venturiales</taxon>
        <taxon>Venturiaceae</taxon>
        <taxon>Venturia</taxon>
    </lineage>
</organism>
<evidence type="ECO:0000313" key="3">
    <source>
        <dbReference type="Proteomes" id="UP000447873"/>
    </source>
</evidence>